<dbReference type="Proteomes" id="UP000615446">
    <property type="component" value="Unassembled WGS sequence"/>
</dbReference>
<dbReference type="OrthoDB" id="2328949at2759"/>
<dbReference type="Proteomes" id="UP000247702">
    <property type="component" value="Unassembled WGS sequence"/>
</dbReference>
<dbReference type="EMBL" id="BLAL01000053">
    <property type="protein sequence ID" value="GES80952.1"/>
    <property type="molecule type" value="Genomic_DNA"/>
</dbReference>
<name>A0A2Z6S1M7_9GLOM</name>
<dbReference type="Gene3D" id="3.80.10.10">
    <property type="entry name" value="Ribonuclease Inhibitor"/>
    <property type="match status" value="1"/>
</dbReference>
<dbReference type="AlphaFoldDB" id="A0A2Z6S1M7"/>
<evidence type="ECO:0008006" key="4">
    <source>
        <dbReference type="Google" id="ProtNLM"/>
    </source>
</evidence>
<comment type="caution">
    <text evidence="1">The sequence shown here is derived from an EMBL/GenBank/DDBJ whole genome shotgun (WGS) entry which is preliminary data.</text>
</comment>
<reference evidence="1 3" key="1">
    <citation type="submission" date="2017-11" db="EMBL/GenBank/DDBJ databases">
        <title>The genome of Rhizophagus clarus HR1 reveals common genetic basis of auxotrophy among arbuscular mycorrhizal fungi.</title>
        <authorList>
            <person name="Kobayashi Y."/>
        </authorList>
    </citation>
    <scope>NUCLEOTIDE SEQUENCE [LARGE SCALE GENOMIC DNA]</scope>
    <source>
        <strain evidence="1 3">HR1</strain>
    </source>
</reference>
<accession>A0A2Z6S1M7</accession>
<dbReference type="SUPFAM" id="SSF52047">
    <property type="entry name" value="RNI-like"/>
    <property type="match status" value="1"/>
</dbReference>
<gene>
    <name evidence="2" type="ORF">RCL2_000821200</name>
    <name evidence="1" type="ORF">RclHR1_08080005</name>
</gene>
<protein>
    <recommendedName>
        <fullName evidence="4">F-box domain-containing protein</fullName>
    </recommendedName>
</protein>
<evidence type="ECO:0000313" key="3">
    <source>
        <dbReference type="Proteomes" id="UP000247702"/>
    </source>
</evidence>
<evidence type="ECO:0000313" key="2">
    <source>
        <dbReference type="EMBL" id="GES80952.1"/>
    </source>
</evidence>
<organism evidence="1 3">
    <name type="scientific">Rhizophagus clarus</name>
    <dbReference type="NCBI Taxonomy" id="94130"/>
    <lineage>
        <taxon>Eukaryota</taxon>
        <taxon>Fungi</taxon>
        <taxon>Fungi incertae sedis</taxon>
        <taxon>Mucoromycota</taxon>
        <taxon>Glomeromycotina</taxon>
        <taxon>Glomeromycetes</taxon>
        <taxon>Glomerales</taxon>
        <taxon>Glomeraceae</taxon>
        <taxon>Rhizophagus</taxon>
    </lineage>
</organism>
<proteinExistence type="predicted"/>
<evidence type="ECO:0000313" key="1">
    <source>
        <dbReference type="EMBL" id="GBC08391.1"/>
    </source>
</evidence>
<sequence length="475" mass="55485">MSHLIEDCLRIVIFKLQDDPDSLYSCILVNRLWCRITVPILWKNPLAFNNISHDKFYVTIINMLSSSSKKLLFINKIVLPSPTTSRRPLFNYLSFLSQILPDLINGIIVMLIKDEIMDFQKRLLEREIYGLLINNCKNIIGFHWQTTLPLFEFSGSFTCFSNLNFLTIDLRFINSVSLSGMAQICQNIEDLNLWYCDGDISGLPKLIDAQRNLNSLFIYFKDVQKQCTQLSSAIKRKAAKLTKLIIKPSIASISPKFLSSLKNLKYLELNNDNDYEFYNEGKEMQEWKKCLSTVTFPDLQYLKIAYLPYYIDYKLIEKSYGSLLEIDICRRYEYQNSVYNCELIKAIAKYCQRIKKLTIDAEPDNSNEIGDMLLNCSKLETIDLSAKNDEQIICDKLLEIMINFSPKNLDKFSFNGYWIFSVGGLQSFFENWRNKFSIEFNIYLGDDSWITDEHEIIIEKYLNEGIIKKTNYFSL</sequence>
<dbReference type="InterPro" id="IPR032675">
    <property type="entry name" value="LRR_dom_sf"/>
</dbReference>
<reference evidence="2" key="2">
    <citation type="submission" date="2019-10" db="EMBL/GenBank/DDBJ databases">
        <title>Conservation and host-specific expression of non-tandemly repeated heterogenous ribosome RNA gene in arbuscular mycorrhizal fungi.</title>
        <authorList>
            <person name="Maeda T."/>
            <person name="Kobayashi Y."/>
            <person name="Nakagawa T."/>
            <person name="Ezawa T."/>
            <person name="Yamaguchi K."/>
            <person name="Bino T."/>
            <person name="Nishimoto Y."/>
            <person name="Shigenobu S."/>
            <person name="Kawaguchi M."/>
        </authorList>
    </citation>
    <scope>NUCLEOTIDE SEQUENCE</scope>
    <source>
        <strain evidence="2">HR1</strain>
    </source>
</reference>
<keyword evidence="3" id="KW-1185">Reference proteome</keyword>
<dbReference type="EMBL" id="BEXD01004213">
    <property type="protein sequence ID" value="GBC08391.1"/>
    <property type="molecule type" value="Genomic_DNA"/>
</dbReference>